<accession>A0ABS1E4H1</accession>
<dbReference type="Proteomes" id="UP000738126">
    <property type="component" value="Unassembled WGS sequence"/>
</dbReference>
<evidence type="ECO:0000313" key="2">
    <source>
        <dbReference type="Proteomes" id="UP000738126"/>
    </source>
</evidence>
<gene>
    <name evidence="1" type="ORF">CKO13_06275</name>
</gene>
<sequence>MDRLEGIVTLPQKRKGKSVNQLRRRKKPRRHASERFLIVCEGEKTEPNYFRRLRGFHRLSTMDVSVCGRECQSGPLQVVNYAEYAFNKDRNFDRVYCVFDGDCEPDKYYEALNRLDSMELKRVSDYGKKAGKAYAYAIPSVPCFELWLLLHYECTDSPFGGSCNDVIDRLRNHIPNYRKNDKEIFEKTQPVLDVACQHAQWLHQKHSDPREDDPYTAVHKLIEAVIKQAQ</sequence>
<reference evidence="1 2" key="1">
    <citation type="journal article" date="2020" name="Microorganisms">
        <title>Osmotic Adaptation and Compatible Solute Biosynthesis of Phototrophic Bacteria as Revealed from Genome Analyses.</title>
        <authorList>
            <person name="Imhoff J.F."/>
            <person name="Rahn T."/>
            <person name="Kunzel S."/>
            <person name="Keller A."/>
            <person name="Neulinger S.C."/>
        </authorList>
    </citation>
    <scope>NUCLEOTIDE SEQUENCE [LARGE SCALE GENOMIC DNA]</scope>
    <source>
        <strain evidence="1 2">DSM 15116</strain>
    </source>
</reference>
<protein>
    <recommendedName>
        <fullName evidence="3">CRISPR-associated protein, Csm2 family</fullName>
    </recommendedName>
</protein>
<comment type="caution">
    <text evidence="1">The sequence shown here is derived from an EMBL/GenBank/DDBJ whole genome shotgun (WGS) entry which is preliminary data.</text>
</comment>
<keyword evidence="2" id="KW-1185">Reference proteome</keyword>
<evidence type="ECO:0000313" key="1">
    <source>
        <dbReference type="EMBL" id="MBK1726636.1"/>
    </source>
</evidence>
<evidence type="ECO:0008006" key="3">
    <source>
        <dbReference type="Google" id="ProtNLM"/>
    </source>
</evidence>
<dbReference type="EMBL" id="NRSH01000056">
    <property type="protein sequence ID" value="MBK1726636.1"/>
    <property type="molecule type" value="Genomic_DNA"/>
</dbReference>
<organism evidence="1 2">
    <name type="scientific">Halorhodospira neutriphila</name>
    <dbReference type="NCBI Taxonomy" id="168379"/>
    <lineage>
        <taxon>Bacteria</taxon>
        <taxon>Pseudomonadati</taxon>
        <taxon>Pseudomonadota</taxon>
        <taxon>Gammaproteobacteria</taxon>
        <taxon>Chromatiales</taxon>
        <taxon>Ectothiorhodospiraceae</taxon>
        <taxon>Halorhodospira</taxon>
    </lineage>
</organism>
<dbReference type="InterPro" id="IPR025591">
    <property type="entry name" value="RloB"/>
</dbReference>
<proteinExistence type="predicted"/>
<name>A0ABS1E4H1_9GAMM</name>
<dbReference type="Pfam" id="PF13707">
    <property type="entry name" value="RloB"/>
    <property type="match status" value="1"/>
</dbReference>